<keyword evidence="5 7" id="KW-0472">Membrane</keyword>
<dbReference type="Proteomes" id="UP001169242">
    <property type="component" value="Unassembled WGS sequence"/>
</dbReference>
<comment type="similarity">
    <text evidence="2 6">Belongs to the ABC-3 integral membrane protein family.</text>
</comment>
<sequence>MEVLYSIVDFLFPFDFLQMAFMKNAFIGVLIAAPMLGLLSTMVVSQKMAFFSDAIGHSALTGIGIGVILGFLSPTASMLIFAIILGLLIAYFSYKHQETTDTIIGIFSAGTVALGTMLLSKNGNFNQYTRYLIGDLLSIRGEDLAVLLIVSLIVLGIWYFIFNDLVVTSLNISLANSRSIHTLLLQMVFTCVVAVVVVLCIPWIGVMLINAFLILPGAISRNIAGNMRQYHFYSVFFALFSGVLGLWLAYILGTSAGATIVVIMTCCYIATSLLKRLTY</sequence>
<accession>A0AA42J2X5</accession>
<dbReference type="GO" id="GO:0043190">
    <property type="term" value="C:ATP-binding cassette (ABC) transporter complex"/>
    <property type="evidence" value="ECO:0007669"/>
    <property type="project" value="InterPro"/>
</dbReference>
<comment type="subcellular location">
    <subcellularLocation>
        <location evidence="6">Cell membrane</location>
        <topology evidence="6">Multi-pass membrane protein</topology>
    </subcellularLocation>
    <subcellularLocation>
        <location evidence="1">Membrane</location>
        <topology evidence="1">Multi-pass membrane protein</topology>
    </subcellularLocation>
</comment>
<dbReference type="EMBL" id="JAQIFT010000068">
    <property type="protein sequence ID" value="MDA3733805.1"/>
    <property type="molecule type" value="Genomic_DNA"/>
</dbReference>
<evidence type="ECO:0000256" key="2">
    <source>
        <dbReference type="ARBA" id="ARBA00008034"/>
    </source>
</evidence>
<evidence type="ECO:0000313" key="9">
    <source>
        <dbReference type="Proteomes" id="UP001169242"/>
    </source>
</evidence>
<protein>
    <submittedName>
        <fullName evidence="8">Metal ABC transporter permease</fullName>
    </submittedName>
</protein>
<dbReference type="GO" id="GO:0055085">
    <property type="term" value="P:transmembrane transport"/>
    <property type="evidence" value="ECO:0007669"/>
    <property type="project" value="InterPro"/>
</dbReference>
<dbReference type="Gene3D" id="1.10.3470.10">
    <property type="entry name" value="ABC transporter involved in vitamin B12 uptake, BtuC"/>
    <property type="match status" value="1"/>
</dbReference>
<organism evidence="8 9">
    <name type="scientific">Holtiella tumoricola</name>
    <dbReference type="NCBI Taxonomy" id="3018743"/>
    <lineage>
        <taxon>Bacteria</taxon>
        <taxon>Bacillati</taxon>
        <taxon>Bacillota</taxon>
        <taxon>Clostridia</taxon>
        <taxon>Lachnospirales</taxon>
        <taxon>Cellulosilyticaceae</taxon>
        <taxon>Holtiella</taxon>
    </lineage>
</organism>
<feature type="transmembrane region" description="Helical" evidence="7">
    <location>
        <begin position="103"/>
        <end position="123"/>
    </location>
</feature>
<feature type="transmembrane region" description="Helical" evidence="7">
    <location>
        <begin position="256"/>
        <end position="274"/>
    </location>
</feature>
<feature type="transmembrane region" description="Helical" evidence="7">
    <location>
        <begin position="65"/>
        <end position="91"/>
    </location>
</feature>
<feature type="transmembrane region" description="Helical" evidence="7">
    <location>
        <begin position="182"/>
        <end position="209"/>
    </location>
</feature>
<dbReference type="PANTHER" id="PTHR30477">
    <property type="entry name" value="ABC-TRANSPORTER METAL-BINDING PROTEIN"/>
    <property type="match status" value="1"/>
</dbReference>
<evidence type="ECO:0000256" key="5">
    <source>
        <dbReference type="ARBA" id="ARBA00023136"/>
    </source>
</evidence>
<dbReference type="InterPro" id="IPR001626">
    <property type="entry name" value="ABC_TroCD"/>
</dbReference>
<feature type="transmembrane region" description="Helical" evidence="7">
    <location>
        <begin position="230"/>
        <end position="250"/>
    </location>
</feature>
<gene>
    <name evidence="8" type="ORF">PBV87_20235</name>
</gene>
<evidence type="ECO:0000256" key="6">
    <source>
        <dbReference type="RuleBase" id="RU003943"/>
    </source>
</evidence>
<evidence type="ECO:0000256" key="1">
    <source>
        <dbReference type="ARBA" id="ARBA00004141"/>
    </source>
</evidence>
<evidence type="ECO:0000256" key="3">
    <source>
        <dbReference type="ARBA" id="ARBA00022692"/>
    </source>
</evidence>
<name>A0AA42J2X5_9FIRM</name>
<evidence type="ECO:0000313" key="8">
    <source>
        <dbReference type="EMBL" id="MDA3733805.1"/>
    </source>
</evidence>
<comment type="caution">
    <text evidence="8">The sequence shown here is derived from an EMBL/GenBank/DDBJ whole genome shotgun (WGS) entry which is preliminary data.</text>
</comment>
<evidence type="ECO:0000256" key="7">
    <source>
        <dbReference type="SAM" id="Phobius"/>
    </source>
</evidence>
<dbReference type="Pfam" id="PF00950">
    <property type="entry name" value="ABC-3"/>
    <property type="match status" value="1"/>
</dbReference>
<dbReference type="InterPro" id="IPR037294">
    <property type="entry name" value="ABC_BtuC-like"/>
</dbReference>
<dbReference type="AlphaFoldDB" id="A0AA42J2X5"/>
<keyword evidence="9" id="KW-1185">Reference proteome</keyword>
<feature type="transmembrane region" description="Helical" evidence="7">
    <location>
        <begin position="20"/>
        <end position="44"/>
    </location>
</feature>
<dbReference type="RefSeq" id="WP_271013513.1">
    <property type="nucleotide sequence ID" value="NZ_JAQIFT010000068.1"/>
</dbReference>
<feature type="transmembrane region" description="Helical" evidence="7">
    <location>
        <begin position="144"/>
        <end position="162"/>
    </location>
</feature>
<evidence type="ECO:0000256" key="4">
    <source>
        <dbReference type="ARBA" id="ARBA00022989"/>
    </source>
</evidence>
<keyword evidence="4 7" id="KW-1133">Transmembrane helix</keyword>
<dbReference type="PANTHER" id="PTHR30477:SF18">
    <property type="entry name" value="METAL TRANSPORT SYSTEM MEMBRANE PROTEIN CT_417-RELATED"/>
    <property type="match status" value="1"/>
</dbReference>
<dbReference type="SUPFAM" id="SSF81345">
    <property type="entry name" value="ABC transporter involved in vitamin B12 uptake, BtuC"/>
    <property type="match status" value="1"/>
</dbReference>
<keyword evidence="3 6" id="KW-0812">Transmembrane</keyword>
<keyword evidence="6" id="KW-0813">Transport</keyword>
<proteinExistence type="inferred from homology"/>
<reference evidence="8" key="1">
    <citation type="journal article" date="2023" name="Int. J. Syst. Evol. Microbiol.">
        <title>&lt;i&gt;Holtiella tumoricola&lt;/i&gt; gen. nov. sp. nov., isolated from a human clinical sample.</title>
        <authorList>
            <person name="Allen-Vercoe E."/>
            <person name="Daigneault M.C."/>
            <person name="Vancuren S.J."/>
            <person name="Cochrane K."/>
            <person name="O'Neal L.L."/>
            <person name="Sankaranarayanan K."/>
            <person name="Lawson P.A."/>
        </authorList>
    </citation>
    <scope>NUCLEOTIDE SEQUENCE</scope>
    <source>
        <strain evidence="8">CC70A</strain>
    </source>
</reference>
<dbReference type="GO" id="GO:0010043">
    <property type="term" value="P:response to zinc ion"/>
    <property type="evidence" value="ECO:0007669"/>
    <property type="project" value="TreeGrafter"/>
</dbReference>